<evidence type="ECO:0000256" key="5">
    <source>
        <dbReference type="ARBA" id="ARBA00022679"/>
    </source>
</evidence>
<dbReference type="Proteomes" id="UP000799423">
    <property type="component" value="Unassembled WGS sequence"/>
</dbReference>
<evidence type="ECO:0000256" key="13">
    <source>
        <dbReference type="ARBA" id="ARBA00023221"/>
    </source>
</evidence>
<dbReference type="GO" id="GO:0019287">
    <property type="term" value="P:isopentenyl diphosphate biosynthetic process, mevalonate pathway"/>
    <property type="evidence" value="ECO:0007669"/>
    <property type="project" value="UniProtKB-UniRule"/>
</dbReference>
<dbReference type="EMBL" id="MU006289">
    <property type="protein sequence ID" value="KAF2856126.1"/>
    <property type="molecule type" value="Genomic_DNA"/>
</dbReference>
<evidence type="ECO:0000256" key="4">
    <source>
        <dbReference type="ARBA" id="ARBA00022516"/>
    </source>
</evidence>
<dbReference type="InterPro" id="IPR036554">
    <property type="entry name" value="GHMP_kinase_C_sf"/>
</dbReference>
<dbReference type="InterPro" id="IPR006204">
    <property type="entry name" value="GHMP_kinase_N_dom"/>
</dbReference>
<evidence type="ECO:0000259" key="16">
    <source>
        <dbReference type="Pfam" id="PF00288"/>
    </source>
</evidence>
<name>A0A6A7BKT8_9PLEO</name>
<evidence type="ECO:0000256" key="12">
    <source>
        <dbReference type="ARBA" id="ARBA00023166"/>
    </source>
</evidence>
<evidence type="ECO:0000313" key="17">
    <source>
        <dbReference type="EMBL" id="KAF2856126.1"/>
    </source>
</evidence>
<evidence type="ECO:0000256" key="10">
    <source>
        <dbReference type="ARBA" id="ARBA00023011"/>
    </source>
</evidence>
<organism evidence="17 18">
    <name type="scientific">Plenodomus tracheiphilus IPT5</name>
    <dbReference type="NCBI Taxonomy" id="1408161"/>
    <lineage>
        <taxon>Eukaryota</taxon>
        <taxon>Fungi</taxon>
        <taxon>Dikarya</taxon>
        <taxon>Ascomycota</taxon>
        <taxon>Pezizomycotina</taxon>
        <taxon>Dothideomycetes</taxon>
        <taxon>Pleosporomycetidae</taxon>
        <taxon>Pleosporales</taxon>
        <taxon>Pleosporineae</taxon>
        <taxon>Leptosphaeriaceae</taxon>
        <taxon>Plenodomus</taxon>
    </lineage>
</organism>
<dbReference type="PANTHER" id="PTHR31814:SF2">
    <property type="entry name" value="PHOSPHOMEVALONATE KINASE"/>
    <property type="match status" value="1"/>
</dbReference>
<accession>A0A6A7BKT8</accession>
<dbReference type="InterPro" id="IPR035102">
    <property type="entry name" value="Phosphomevalonate_kinase"/>
</dbReference>
<keyword evidence="5 15" id="KW-0808">Transferase</keyword>
<dbReference type="GO" id="GO:0005777">
    <property type="term" value="C:peroxisome"/>
    <property type="evidence" value="ECO:0007669"/>
    <property type="project" value="TreeGrafter"/>
</dbReference>
<evidence type="ECO:0000313" key="18">
    <source>
        <dbReference type="Proteomes" id="UP000799423"/>
    </source>
</evidence>
<dbReference type="Pfam" id="PF00288">
    <property type="entry name" value="GHMP_kinases_N"/>
    <property type="match status" value="1"/>
</dbReference>
<protein>
    <recommendedName>
        <fullName evidence="3 15">Phosphomevalonate kinase</fullName>
        <ecNumber evidence="3 15">2.7.4.2</ecNumber>
    </recommendedName>
</protein>
<dbReference type="InterPro" id="IPR020568">
    <property type="entry name" value="Ribosomal_Su5_D2-typ_SF"/>
</dbReference>
<evidence type="ECO:0000256" key="3">
    <source>
        <dbReference type="ARBA" id="ARBA00012958"/>
    </source>
</evidence>
<evidence type="ECO:0000256" key="9">
    <source>
        <dbReference type="ARBA" id="ARBA00022955"/>
    </source>
</evidence>
<evidence type="ECO:0000256" key="7">
    <source>
        <dbReference type="ARBA" id="ARBA00022777"/>
    </source>
</evidence>
<keyword evidence="9 15" id="KW-0752">Steroid biosynthesis</keyword>
<dbReference type="PANTHER" id="PTHR31814">
    <property type="match status" value="1"/>
</dbReference>
<comment type="catalytic activity">
    <reaction evidence="14">
        <text>(R)-5-phosphomevalonate + ATP = (R)-5-diphosphomevalonate + ADP</text>
        <dbReference type="Rhea" id="RHEA:16341"/>
        <dbReference type="ChEBI" id="CHEBI:30616"/>
        <dbReference type="ChEBI" id="CHEBI:57557"/>
        <dbReference type="ChEBI" id="CHEBI:58146"/>
        <dbReference type="ChEBI" id="CHEBI:456216"/>
        <dbReference type="EC" id="2.7.4.2"/>
    </reaction>
    <physiologicalReaction direction="left-to-right" evidence="14">
        <dbReference type="Rhea" id="RHEA:16342"/>
    </physiologicalReaction>
</comment>
<dbReference type="EC" id="2.7.4.2" evidence="3 15"/>
<sequence>MSLPEDAPLTPTAVSCPAKVLVAGGYLVLDRAYTGLVFGLDARIHTVVEPIKTKSGVTISEIVVTSPQFREAIWEYGYRSHGEDGGIAVTQLSVGHEQSISASKNPFIETALTYALTYIFTLLPNHLIRPSSIRILADQAYYSNPGQPRYTTNTTTPPSPFSDFAVPLRSAHKTGLGSSAALVTSFTAALLSFYLPPTLFSLNTPTGLTILHNLSQASHSHAQGKVGSGFDIASAVYGSCLYKRFSPSLLSTLPQPGSPGFAAKLKDLVEGGGWDTEIRKAAIQMPRGLRLVMCDVDCGSETPSMVKKVLEWRGREKETAERIWGGLQKGNEELAGELTRLAEGSGESGEVRGDRYEKLREIIGGNRKLIREMGERSGVPIEPRQQTKLLDYCSGLEGVVGGVVPGAGGFDAVVLLVEDKEEVIAKVKAALEQYKDDDAVEGMKIGRVGIIGVREEMVGVRREELSLYSEWETSL</sequence>
<dbReference type="Gene3D" id="3.30.70.890">
    <property type="entry name" value="GHMP kinase, C-terminal domain"/>
    <property type="match status" value="1"/>
</dbReference>
<dbReference type="AlphaFoldDB" id="A0A6A7BKT8"/>
<dbReference type="SUPFAM" id="SSF55060">
    <property type="entry name" value="GHMP Kinase, C-terminal domain"/>
    <property type="match status" value="1"/>
</dbReference>
<feature type="domain" description="GHMP kinase N-terminal" evidence="16">
    <location>
        <begin position="172"/>
        <end position="238"/>
    </location>
</feature>
<dbReference type="GO" id="GO:0010142">
    <property type="term" value="P:farnesyl diphosphate biosynthetic process, mevalonate pathway"/>
    <property type="evidence" value="ECO:0007669"/>
    <property type="project" value="TreeGrafter"/>
</dbReference>
<gene>
    <name evidence="17" type="ORF">T440DRAFT_494935</name>
</gene>
<evidence type="ECO:0000256" key="6">
    <source>
        <dbReference type="ARBA" id="ARBA00022741"/>
    </source>
</evidence>
<keyword evidence="18" id="KW-1185">Reference proteome</keyword>
<dbReference type="InterPro" id="IPR016005">
    <property type="entry name" value="Erg8"/>
</dbReference>
<dbReference type="SUPFAM" id="SSF54211">
    <property type="entry name" value="Ribosomal protein S5 domain 2-like"/>
    <property type="match status" value="1"/>
</dbReference>
<dbReference type="UniPathway" id="UPA00057">
    <property type="reaction ID" value="UER00099"/>
</dbReference>
<evidence type="ECO:0000256" key="8">
    <source>
        <dbReference type="ARBA" id="ARBA00022840"/>
    </source>
</evidence>
<evidence type="ECO:0000256" key="2">
    <source>
        <dbReference type="ARBA" id="ARBA00006495"/>
    </source>
</evidence>
<evidence type="ECO:0000256" key="15">
    <source>
        <dbReference type="PIRNR" id="PIRNR017288"/>
    </source>
</evidence>
<evidence type="ECO:0000256" key="1">
    <source>
        <dbReference type="ARBA" id="ARBA00005017"/>
    </source>
</evidence>
<evidence type="ECO:0000256" key="14">
    <source>
        <dbReference type="ARBA" id="ARBA00029326"/>
    </source>
</evidence>
<dbReference type="GO" id="GO:0004631">
    <property type="term" value="F:phosphomevalonate kinase activity"/>
    <property type="evidence" value="ECO:0007669"/>
    <property type="project" value="UniProtKB-UniRule"/>
</dbReference>
<keyword evidence="7 15" id="KW-0418">Kinase</keyword>
<evidence type="ECO:0000256" key="11">
    <source>
        <dbReference type="ARBA" id="ARBA00023098"/>
    </source>
</evidence>
<dbReference type="Gene3D" id="3.30.230.10">
    <property type="match status" value="1"/>
</dbReference>
<keyword evidence="10" id="KW-0756">Sterol biosynthesis</keyword>
<reference evidence="17" key="1">
    <citation type="submission" date="2020-01" db="EMBL/GenBank/DDBJ databases">
        <authorList>
            <consortium name="DOE Joint Genome Institute"/>
            <person name="Haridas S."/>
            <person name="Albert R."/>
            <person name="Binder M."/>
            <person name="Bloem J."/>
            <person name="Labutti K."/>
            <person name="Salamov A."/>
            <person name="Andreopoulos B."/>
            <person name="Baker S.E."/>
            <person name="Barry K."/>
            <person name="Bills G."/>
            <person name="Bluhm B.H."/>
            <person name="Cannon C."/>
            <person name="Castanera R."/>
            <person name="Culley D.E."/>
            <person name="Daum C."/>
            <person name="Ezra D."/>
            <person name="Gonzalez J.B."/>
            <person name="Henrissat B."/>
            <person name="Kuo A."/>
            <person name="Liang C."/>
            <person name="Lipzen A."/>
            <person name="Lutzoni F."/>
            <person name="Magnuson J."/>
            <person name="Mondo S."/>
            <person name="Nolan M."/>
            <person name="Ohm R."/>
            <person name="Pangilinan J."/>
            <person name="Park H.-J."/>
            <person name="Ramirez L."/>
            <person name="Alfaro M."/>
            <person name="Sun H."/>
            <person name="Tritt A."/>
            <person name="Yoshinaga Y."/>
            <person name="Zwiers L.-H."/>
            <person name="Turgeon B.G."/>
            <person name="Goodwin S.B."/>
            <person name="Spatafora J.W."/>
            <person name="Crous P.W."/>
            <person name="Grigoriev I.V."/>
        </authorList>
    </citation>
    <scope>NUCLEOTIDE SEQUENCE</scope>
    <source>
        <strain evidence="17">IPT5</strain>
    </source>
</reference>
<comment type="similarity">
    <text evidence="2 15">Belongs to the GHMP kinase family. Mevalonate kinase subfamily.</text>
</comment>
<comment type="pathway">
    <text evidence="1 15">Isoprenoid biosynthesis; isopentenyl diphosphate biosynthesis via mevalonate pathway; isopentenyl diphosphate from (R)-mevalonate: step 2/3.</text>
</comment>
<dbReference type="InterPro" id="IPR014721">
    <property type="entry name" value="Ribsml_uS5_D2-typ_fold_subgr"/>
</dbReference>
<keyword evidence="11 15" id="KW-0443">Lipid metabolism</keyword>
<keyword evidence="8" id="KW-0067">ATP-binding</keyword>
<keyword evidence="6" id="KW-0547">Nucleotide-binding</keyword>
<dbReference type="OrthoDB" id="10262935at2759"/>
<dbReference type="GO" id="GO:0005524">
    <property type="term" value="F:ATP binding"/>
    <property type="evidence" value="ECO:0007669"/>
    <property type="project" value="UniProtKB-UniRule"/>
</dbReference>
<keyword evidence="12" id="KW-1207">Sterol metabolism</keyword>
<dbReference type="GO" id="GO:0006696">
    <property type="term" value="P:ergosterol biosynthetic process"/>
    <property type="evidence" value="ECO:0007669"/>
    <property type="project" value="TreeGrafter"/>
</dbReference>
<keyword evidence="13 15" id="KW-0753">Steroid metabolism</keyword>
<dbReference type="PIRSF" id="PIRSF017288">
    <property type="entry name" value="PMK_GHMP_euk"/>
    <property type="match status" value="1"/>
</dbReference>
<proteinExistence type="inferred from homology"/>
<keyword evidence="4 15" id="KW-0444">Lipid biosynthesis</keyword>